<dbReference type="PANTHER" id="PTHR11461:SF211">
    <property type="entry name" value="GH10112P-RELATED"/>
    <property type="match status" value="1"/>
</dbReference>
<name>A0AAW6TTF2_9BACT</name>
<dbReference type="InterPro" id="IPR042178">
    <property type="entry name" value="Serpin_sf_1"/>
</dbReference>
<dbReference type="EMBL" id="JASCXX010000005">
    <property type="protein sequence ID" value="MDI6448577.1"/>
    <property type="molecule type" value="Genomic_DNA"/>
</dbReference>
<dbReference type="Gene3D" id="3.30.497.10">
    <property type="entry name" value="Antithrombin, subunit I, domain 2"/>
    <property type="match status" value="1"/>
</dbReference>
<dbReference type="SUPFAM" id="SSF56574">
    <property type="entry name" value="Serpins"/>
    <property type="match status" value="1"/>
</dbReference>
<dbReference type="InterPro" id="IPR036186">
    <property type="entry name" value="Serpin_sf"/>
</dbReference>
<dbReference type="RefSeq" id="WP_349243988.1">
    <property type="nucleotide sequence ID" value="NZ_JASCXX010000005.1"/>
</dbReference>
<dbReference type="PROSITE" id="PS00284">
    <property type="entry name" value="SERPIN"/>
    <property type="match status" value="1"/>
</dbReference>
<proteinExistence type="inferred from homology"/>
<dbReference type="InterPro" id="IPR042185">
    <property type="entry name" value="Serpin_sf_2"/>
</dbReference>
<dbReference type="SMART" id="SM00093">
    <property type="entry name" value="SERPIN"/>
    <property type="match status" value="1"/>
</dbReference>
<comment type="caution">
    <text evidence="3">The sequence shown here is derived from an EMBL/GenBank/DDBJ whole genome shotgun (WGS) entry which is preliminary data.</text>
</comment>
<sequence>MKTLSTAMIGMMVIGCAAHGSADEKAEIAAAAHQAVVDGNYRFALALYEKLRTGDGNLFFSPYSVSTALAMTYAGARGETERQMAETMWYPTSTEVLEKLGVAGKPMTAEEFAGAFGRIIRDLNARGGTDAYELRVANALWGQKDFAFLDAFARLVEAEYGGRIRNVDFVAAAEKARQTINTWVEEQTNGKIKDLISQGAIGPMTRLVLTNAIYFKGNWARQFKEDRTEDAPFTLLDAGKVQVPMMNQKAKFGYAEIDDLQVLQLPYVGDELSMVILLPKVTDGIGRLEQQLTAANLARWLDDLREREVIVSIPKFKMTSKFSLESALRSMGMGQAFTGAADFSGMTGRRDLFISAVIHQAYVDVNEEGTEAAAATGVVMKLTSLGPDRTPVFRADHPFLFMIRDNTSGSILFLGRVSDPRPQD</sequence>
<evidence type="ECO:0000313" key="4">
    <source>
        <dbReference type="Proteomes" id="UP001431776"/>
    </source>
</evidence>
<evidence type="ECO:0000313" key="3">
    <source>
        <dbReference type="EMBL" id="MDI6448577.1"/>
    </source>
</evidence>
<evidence type="ECO:0000256" key="1">
    <source>
        <dbReference type="RuleBase" id="RU000411"/>
    </source>
</evidence>
<reference evidence="3" key="1">
    <citation type="submission" date="2023-05" db="EMBL/GenBank/DDBJ databases">
        <title>Anaerotaeda fermentans gen. nov., sp. nov., a novel anaerobic planctomycete of the new family within the order Sedimentisphaerales isolated from Taman Peninsula, Russia.</title>
        <authorList>
            <person name="Khomyakova M.A."/>
            <person name="Merkel A.Y."/>
            <person name="Slobodkin A.I."/>
        </authorList>
    </citation>
    <scope>NUCLEOTIDE SEQUENCE</scope>
    <source>
        <strain evidence="3">M17dextr</strain>
    </source>
</reference>
<dbReference type="Pfam" id="PF00079">
    <property type="entry name" value="Serpin"/>
    <property type="match status" value="1"/>
</dbReference>
<feature type="domain" description="Serpin" evidence="2">
    <location>
        <begin position="45"/>
        <end position="420"/>
    </location>
</feature>
<dbReference type="CDD" id="cd19590">
    <property type="entry name" value="serpin_thermopin-like"/>
    <property type="match status" value="1"/>
</dbReference>
<dbReference type="PANTHER" id="PTHR11461">
    <property type="entry name" value="SERINE PROTEASE INHIBITOR, SERPIN"/>
    <property type="match status" value="1"/>
</dbReference>
<accession>A0AAW6TTF2</accession>
<keyword evidence="4" id="KW-1185">Reference proteome</keyword>
<dbReference type="GO" id="GO:0004867">
    <property type="term" value="F:serine-type endopeptidase inhibitor activity"/>
    <property type="evidence" value="ECO:0007669"/>
    <property type="project" value="InterPro"/>
</dbReference>
<gene>
    <name evidence="3" type="ORF">QJ522_05940</name>
</gene>
<protein>
    <submittedName>
        <fullName evidence="3">Serpin family protein</fullName>
    </submittedName>
</protein>
<dbReference type="PROSITE" id="PS51257">
    <property type="entry name" value="PROKAR_LIPOPROTEIN"/>
    <property type="match status" value="1"/>
</dbReference>
<dbReference type="InterPro" id="IPR023796">
    <property type="entry name" value="Serpin_dom"/>
</dbReference>
<dbReference type="Gene3D" id="2.30.39.10">
    <property type="entry name" value="Alpha-1-antitrypsin, domain 1"/>
    <property type="match status" value="1"/>
</dbReference>
<dbReference type="InterPro" id="IPR023795">
    <property type="entry name" value="Serpin_CS"/>
</dbReference>
<dbReference type="Proteomes" id="UP001431776">
    <property type="component" value="Unassembled WGS sequence"/>
</dbReference>
<dbReference type="AlphaFoldDB" id="A0AAW6TTF2"/>
<comment type="similarity">
    <text evidence="1">Belongs to the serpin family.</text>
</comment>
<dbReference type="InterPro" id="IPR000215">
    <property type="entry name" value="Serpin_fam"/>
</dbReference>
<evidence type="ECO:0000259" key="2">
    <source>
        <dbReference type="SMART" id="SM00093"/>
    </source>
</evidence>
<organism evidence="3 4">
    <name type="scientific">Anaerobaca lacustris</name>
    <dbReference type="NCBI Taxonomy" id="3044600"/>
    <lineage>
        <taxon>Bacteria</taxon>
        <taxon>Pseudomonadati</taxon>
        <taxon>Planctomycetota</taxon>
        <taxon>Phycisphaerae</taxon>
        <taxon>Sedimentisphaerales</taxon>
        <taxon>Anaerobacaceae</taxon>
        <taxon>Anaerobaca</taxon>
    </lineage>
</organism>
<dbReference type="GO" id="GO:0005615">
    <property type="term" value="C:extracellular space"/>
    <property type="evidence" value="ECO:0007669"/>
    <property type="project" value="InterPro"/>
</dbReference>